<accession>A0A2W2AA94</accession>
<dbReference type="AlphaFoldDB" id="A0A2W2AA94"/>
<evidence type="ECO:0000256" key="7">
    <source>
        <dbReference type="ARBA" id="ARBA00022927"/>
    </source>
</evidence>
<dbReference type="PANTHER" id="PTHR33446:SF2">
    <property type="entry name" value="PROTEIN TONB"/>
    <property type="match status" value="1"/>
</dbReference>
<feature type="transmembrane region" description="Helical" evidence="10">
    <location>
        <begin position="260"/>
        <end position="278"/>
    </location>
</feature>
<dbReference type="Pfam" id="PF03544">
    <property type="entry name" value="TonB_C"/>
    <property type="match status" value="1"/>
</dbReference>
<dbReference type="Proteomes" id="UP000248745">
    <property type="component" value="Unassembled WGS sequence"/>
</dbReference>
<dbReference type="NCBIfam" id="TIGR01352">
    <property type="entry name" value="tonB_Cterm"/>
    <property type="match status" value="1"/>
</dbReference>
<evidence type="ECO:0000256" key="9">
    <source>
        <dbReference type="ARBA" id="ARBA00023136"/>
    </source>
</evidence>
<keyword evidence="5" id="KW-0997">Cell inner membrane</keyword>
<evidence type="ECO:0000256" key="2">
    <source>
        <dbReference type="ARBA" id="ARBA00006555"/>
    </source>
</evidence>
<keyword evidence="13" id="KW-1185">Reference proteome</keyword>
<evidence type="ECO:0000256" key="8">
    <source>
        <dbReference type="ARBA" id="ARBA00022989"/>
    </source>
</evidence>
<dbReference type="Pfam" id="PF05569">
    <property type="entry name" value="Peptidase_M56"/>
    <property type="match status" value="1"/>
</dbReference>
<keyword evidence="6 10" id="KW-0812">Transmembrane</keyword>
<dbReference type="InterPro" id="IPR006260">
    <property type="entry name" value="TonB/TolA_C"/>
</dbReference>
<organism evidence="12 13">
    <name type="scientific">Taibaiella soli</name>
    <dbReference type="NCBI Taxonomy" id="1649169"/>
    <lineage>
        <taxon>Bacteria</taxon>
        <taxon>Pseudomonadati</taxon>
        <taxon>Bacteroidota</taxon>
        <taxon>Chitinophagia</taxon>
        <taxon>Chitinophagales</taxon>
        <taxon>Chitinophagaceae</taxon>
        <taxon>Taibaiella</taxon>
    </lineage>
</organism>
<dbReference type="PROSITE" id="PS52015">
    <property type="entry name" value="TONB_CTD"/>
    <property type="match status" value="1"/>
</dbReference>
<evidence type="ECO:0000256" key="1">
    <source>
        <dbReference type="ARBA" id="ARBA00004383"/>
    </source>
</evidence>
<comment type="caution">
    <text evidence="12">The sequence shown here is derived from an EMBL/GenBank/DDBJ whole genome shotgun (WGS) entry which is preliminary data.</text>
</comment>
<proteinExistence type="inferred from homology"/>
<keyword evidence="7" id="KW-0653">Protein transport</keyword>
<dbReference type="GO" id="GO:0098797">
    <property type="term" value="C:plasma membrane protein complex"/>
    <property type="evidence" value="ECO:0007669"/>
    <property type="project" value="TreeGrafter"/>
</dbReference>
<dbReference type="GO" id="GO:0055085">
    <property type="term" value="P:transmembrane transport"/>
    <property type="evidence" value="ECO:0007669"/>
    <property type="project" value="InterPro"/>
</dbReference>
<keyword evidence="9 10" id="KW-0472">Membrane</keyword>
<dbReference type="OrthoDB" id="9814002at2"/>
<reference evidence="12 13" key="1">
    <citation type="submission" date="2018-06" db="EMBL/GenBank/DDBJ databases">
        <title>Mucibacter soli gen. nov., sp. nov., a new member of the family Chitinophagaceae producing mucin.</title>
        <authorList>
            <person name="Kim M.-K."/>
            <person name="Park S."/>
            <person name="Kim T.-S."/>
            <person name="Joung Y."/>
            <person name="Han J.-H."/>
            <person name="Kim S.B."/>
        </authorList>
    </citation>
    <scope>NUCLEOTIDE SEQUENCE [LARGE SCALE GENOMIC DNA]</scope>
    <source>
        <strain evidence="12 13">R1-15</strain>
    </source>
</reference>
<sequence>MSFFLYLTQASLYAFVMWGIYLLIGYNKPHHRLSRAYLLAATLLPTILPFIRIPVERQSTNVVQQLVLPSINIGATHTANMVAGFSWWTVLICSYFTISALLALVYIGSYFQINRRLKKGQQQRLAGYTVFTETRIGPGTIGKKIFFPSEEIDETILQHELAHIQSGHRYDSFFLQIIQVLFWISPAHWLLGRELKTVHEFEADQIASQNADLSEYATLLLSHTFGTKHSFHITHSFFHHPLKRRIMMLQKIRKPQKRNLVMSAFVLTAIFVSTVLLAQTKKTTETQTAAAPQNDSLAQLDAIAQRMNAIPKPGEVQFMADGSIVFKTAEKMPHFDGDFSSWLKDNMRYPEAAKARGEHGKGLIQFTVGADGSIINPHVEKSSGYTALDEETLRVVRKMPNWRPGILKGRAIPVICLLPFNFTPDGKVAANEGC</sequence>
<feature type="domain" description="TonB C-terminal" evidence="11">
    <location>
        <begin position="334"/>
        <end position="431"/>
    </location>
</feature>
<comment type="similarity">
    <text evidence="2">Belongs to the TonB family.</text>
</comment>
<evidence type="ECO:0000256" key="6">
    <source>
        <dbReference type="ARBA" id="ARBA00022692"/>
    </source>
</evidence>
<dbReference type="SUPFAM" id="SSF74653">
    <property type="entry name" value="TolA/TonB C-terminal domain"/>
    <property type="match status" value="1"/>
</dbReference>
<dbReference type="Gene3D" id="3.30.1150.10">
    <property type="match status" value="1"/>
</dbReference>
<dbReference type="EMBL" id="QKTW01000018">
    <property type="protein sequence ID" value="PZF72315.1"/>
    <property type="molecule type" value="Genomic_DNA"/>
</dbReference>
<evidence type="ECO:0000256" key="5">
    <source>
        <dbReference type="ARBA" id="ARBA00022519"/>
    </source>
</evidence>
<gene>
    <name evidence="12" type="ORF">DN068_13230</name>
</gene>
<dbReference type="InterPro" id="IPR008756">
    <property type="entry name" value="Peptidase_M56"/>
</dbReference>
<comment type="subcellular location">
    <subcellularLocation>
        <location evidence="1">Cell inner membrane</location>
        <topology evidence="1">Single-pass membrane protein</topology>
        <orientation evidence="1">Periplasmic side</orientation>
    </subcellularLocation>
</comment>
<evidence type="ECO:0000313" key="13">
    <source>
        <dbReference type="Proteomes" id="UP000248745"/>
    </source>
</evidence>
<keyword evidence="4" id="KW-1003">Cell membrane</keyword>
<dbReference type="InterPro" id="IPR037682">
    <property type="entry name" value="TonB_C"/>
</dbReference>
<keyword evidence="8 10" id="KW-1133">Transmembrane helix</keyword>
<evidence type="ECO:0000256" key="4">
    <source>
        <dbReference type="ARBA" id="ARBA00022475"/>
    </source>
</evidence>
<dbReference type="GO" id="GO:0031992">
    <property type="term" value="F:energy transducer activity"/>
    <property type="evidence" value="ECO:0007669"/>
    <property type="project" value="TreeGrafter"/>
</dbReference>
<evidence type="ECO:0000313" key="12">
    <source>
        <dbReference type="EMBL" id="PZF72315.1"/>
    </source>
</evidence>
<dbReference type="RefSeq" id="WP_110999410.1">
    <property type="nucleotide sequence ID" value="NZ_QKTW01000018.1"/>
</dbReference>
<evidence type="ECO:0000256" key="10">
    <source>
        <dbReference type="SAM" id="Phobius"/>
    </source>
</evidence>
<protein>
    <recommendedName>
        <fullName evidence="11">TonB C-terminal domain-containing protein</fullName>
    </recommendedName>
</protein>
<evidence type="ECO:0000259" key="11">
    <source>
        <dbReference type="PROSITE" id="PS52015"/>
    </source>
</evidence>
<evidence type="ECO:0000256" key="3">
    <source>
        <dbReference type="ARBA" id="ARBA00022448"/>
    </source>
</evidence>
<dbReference type="PANTHER" id="PTHR33446">
    <property type="entry name" value="PROTEIN TONB-RELATED"/>
    <property type="match status" value="1"/>
</dbReference>
<keyword evidence="3" id="KW-0813">Transport</keyword>
<feature type="transmembrane region" description="Helical" evidence="10">
    <location>
        <begin position="36"/>
        <end position="55"/>
    </location>
</feature>
<dbReference type="GO" id="GO:0015031">
    <property type="term" value="P:protein transport"/>
    <property type="evidence" value="ECO:0007669"/>
    <property type="project" value="UniProtKB-KW"/>
</dbReference>
<name>A0A2W2AA94_9BACT</name>
<feature type="transmembrane region" description="Helical" evidence="10">
    <location>
        <begin position="85"/>
        <end position="111"/>
    </location>
</feature>
<dbReference type="InterPro" id="IPR051045">
    <property type="entry name" value="TonB-dependent_transducer"/>
</dbReference>
<feature type="transmembrane region" description="Helical" evidence="10">
    <location>
        <begin position="6"/>
        <end position="24"/>
    </location>
</feature>